<accession>A0A5E6VQH2</accession>
<dbReference type="EMBL" id="CABVHF010000018">
    <property type="protein sequence ID" value="VVN17254.1"/>
    <property type="molecule type" value="Genomic_DNA"/>
</dbReference>
<evidence type="ECO:0000313" key="2">
    <source>
        <dbReference type="EMBL" id="VVN17254.1"/>
    </source>
</evidence>
<evidence type="ECO:0000256" key="1">
    <source>
        <dbReference type="SAM" id="Phobius"/>
    </source>
</evidence>
<keyword evidence="1" id="KW-0472">Membrane</keyword>
<feature type="transmembrane region" description="Helical" evidence="1">
    <location>
        <begin position="75"/>
        <end position="96"/>
    </location>
</feature>
<keyword evidence="1" id="KW-1133">Transmembrane helix</keyword>
<protein>
    <submittedName>
        <fullName evidence="2">Uncharacterized protein</fullName>
    </submittedName>
</protein>
<proteinExistence type="predicted"/>
<feature type="transmembrane region" description="Helical" evidence="1">
    <location>
        <begin position="49"/>
        <end position="68"/>
    </location>
</feature>
<dbReference type="Proteomes" id="UP000399692">
    <property type="component" value="Unassembled WGS sequence"/>
</dbReference>
<feature type="transmembrane region" description="Helical" evidence="1">
    <location>
        <begin position="108"/>
        <end position="131"/>
    </location>
</feature>
<feature type="transmembrane region" description="Helical" evidence="1">
    <location>
        <begin position="12"/>
        <end position="29"/>
    </location>
</feature>
<organism evidence="2 3">
    <name type="scientific">Pseudomonas fluorescens</name>
    <dbReference type="NCBI Taxonomy" id="294"/>
    <lineage>
        <taxon>Bacteria</taxon>
        <taxon>Pseudomonadati</taxon>
        <taxon>Pseudomonadota</taxon>
        <taxon>Gammaproteobacteria</taxon>
        <taxon>Pseudomonadales</taxon>
        <taxon>Pseudomonadaceae</taxon>
        <taxon>Pseudomonas</taxon>
    </lineage>
</organism>
<name>A0A5E6VQH2_PSEFL</name>
<evidence type="ECO:0000313" key="3">
    <source>
        <dbReference type="Proteomes" id="UP000399692"/>
    </source>
</evidence>
<gene>
    <name evidence="2" type="ORF">PS631_04191</name>
</gene>
<dbReference type="OrthoDB" id="7030361at2"/>
<dbReference type="RefSeq" id="WP_150571181.1">
    <property type="nucleotide sequence ID" value="NZ_CABVHF010000018.1"/>
</dbReference>
<reference evidence="2 3" key="1">
    <citation type="submission" date="2019-09" db="EMBL/GenBank/DDBJ databases">
        <authorList>
            <person name="Chandra G."/>
            <person name="Truman W A."/>
        </authorList>
    </citation>
    <scope>NUCLEOTIDE SEQUENCE [LARGE SCALE GENOMIC DNA]</scope>
    <source>
        <strain evidence="2">PS631</strain>
    </source>
</reference>
<dbReference type="AlphaFoldDB" id="A0A5E6VQH2"/>
<sequence>MSRVARRLLQSLGLPLMAYLFICLMTAQIRQASFSLTLPSLGEPDSNSALELLLLSLPGQLLFVLAGCFTHRRRLLIGVFLLAASITALLQCLVFAQCFGTTWSTAETFILLASNAPALLLALVPGLALLYNTEQLSRVRRSHSCG</sequence>
<keyword evidence="1" id="KW-0812">Transmembrane</keyword>